<accession>A0ABS2D6H8</accession>
<dbReference type="PIRSF" id="PIRSF029730">
    <property type="entry name" value="UCP029730"/>
    <property type="match status" value="1"/>
</dbReference>
<evidence type="ECO:0000313" key="2">
    <source>
        <dbReference type="Proteomes" id="UP000763641"/>
    </source>
</evidence>
<dbReference type="InterPro" id="IPR007709">
    <property type="entry name" value="N-FG_amidohydro"/>
</dbReference>
<dbReference type="SUPFAM" id="SSF53187">
    <property type="entry name" value="Zn-dependent exopeptidases"/>
    <property type="match status" value="1"/>
</dbReference>
<proteinExistence type="predicted"/>
<dbReference type="EMBL" id="JAFEMC010000002">
    <property type="protein sequence ID" value="MBM6576520.1"/>
    <property type="molecule type" value="Genomic_DNA"/>
</dbReference>
<gene>
    <name evidence="1" type="ORF">ILT43_09050</name>
</gene>
<name>A0ABS2D6H8_9SPHN</name>
<comment type="caution">
    <text evidence="1">The sequence shown here is derived from an EMBL/GenBank/DDBJ whole genome shotgun (WGS) entry which is preliminary data.</text>
</comment>
<keyword evidence="2" id="KW-1185">Reference proteome</keyword>
<dbReference type="Proteomes" id="UP000763641">
    <property type="component" value="Unassembled WGS sequence"/>
</dbReference>
<dbReference type="RefSeq" id="WP_204198628.1">
    <property type="nucleotide sequence ID" value="NZ_JAFEMC010000002.1"/>
</dbReference>
<sequence>MALDVQASPLFVAGDLPPVSVVNPGGASPFLFIGDHAGNVIPLSLGTLGLDDAERVRHIAWDIGVAGLGERLATAMDAVFVRQTYSRLVVDCNRRHDAPDAIAPVSDGTVVPGNADLSDTDRAARFAAIHEPYQAAIAAEIARRSAVGQPTVLIALHSFTPVFGGVARPWQIGVLHDGGDPSFAQAMLAVLRREADLTVGDNEPYRMDLIDYTVPRHAYPAGLPYAELEVRQDLIADTAGQAAWAERLERVLTAALG</sequence>
<evidence type="ECO:0000313" key="1">
    <source>
        <dbReference type="EMBL" id="MBM6576520.1"/>
    </source>
</evidence>
<dbReference type="Gene3D" id="3.40.630.40">
    <property type="entry name" value="Zn-dependent exopeptidases"/>
    <property type="match status" value="1"/>
</dbReference>
<reference evidence="1 2" key="1">
    <citation type="submission" date="2020-12" db="EMBL/GenBank/DDBJ databases">
        <title>Sphingomonas sp.</title>
        <authorList>
            <person name="Kim M.K."/>
        </authorList>
    </citation>
    <scope>NUCLEOTIDE SEQUENCE [LARGE SCALE GENOMIC DNA]</scope>
    <source>
        <strain evidence="1 2">BT552</strain>
    </source>
</reference>
<protein>
    <submittedName>
        <fullName evidence="1">N-formylglutamate amidohydrolase</fullName>
    </submittedName>
</protein>
<dbReference type="InterPro" id="IPR011227">
    <property type="entry name" value="UCP029730"/>
</dbReference>
<organism evidence="1 2">
    <name type="scientific">Sphingomonas longa</name>
    <dbReference type="NCBI Taxonomy" id="2778730"/>
    <lineage>
        <taxon>Bacteria</taxon>
        <taxon>Pseudomonadati</taxon>
        <taxon>Pseudomonadota</taxon>
        <taxon>Alphaproteobacteria</taxon>
        <taxon>Sphingomonadales</taxon>
        <taxon>Sphingomonadaceae</taxon>
        <taxon>Sphingomonas</taxon>
    </lineage>
</organism>
<dbReference type="Pfam" id="PF05013">
    <property type="entry name" value="FGase"/>
    <property type="match status" value="1"/>
</dbReference>